<sequence>MYIKLHVLFVYLMEISLMQKNLHRKKRKKLEAAREMLEDDEQDDKPKGEGTDRNEKAGHMLILLTDVQKKERPPPRGH</sequence>
<feature type="compositionally biased region" description="Basic and acidic residues" evidence="1">
    <location>
        <begin position="67"/>
        <end position="78"/>
    </location>
</feature>
<dbReference type="GO" id="GO:0004386">
    <property type="term" value="F:helicase activity"/>
    <property type="evidence" value="ECO:0007669"/>
    <property type="project" value="UniProtKB-KW"/>
</dbReference>
<proteinExistence type="predicted"/>
<evidence type="ECO:0000256" key="1">
    <source>
        <dbReference type="SAM" id="MobiDB-lite"/>
    </source>
</evidence>
<keyword evidence="2" id="KW-0378">Hydrolase</keyword>
<dbReference type="AlphaFoldDB" id="A0A2K3NFF2"/>
<dbReference type="EMBL" id="ASHM01020511">
    <property type="protein sequence ID" value="PNY01762.1"/>
    <property type="molecule type" value="Genomic_DNA"/>
</dbReference>
<reference evidence="2 3" key="1">
    <citation type="journal article" date="2014" name="Am. J. Bot.">
        <title>Genome assembly and annotation for red clover (Trifolium pratense; Fabaceae).</title>
        <authorList>
            <person name="Istvanek J."/>
            <person name="Jaros M."/>
            <person name="Krenek A."/>
            <person name="Repkova J."/>
        </authorList>
    </citation>
    <scope>NUCLEOTIDE SEQUENCE [LARGE SCALE GENOMIC DNA]</scope>
    <source>
        <strain evidence="3">cv. Tatra</strain>
        <tissue evidence="2">Young leaves</tissue>
    </source>
</reference>
<evidence type="ECO:0000313" key="2">
    <source>
        <dbReference type="EMBL" id="PNY01762.1"/>
    </source>
</evidence>
<gene>
    <name evidence="2" type="ORF">L195_g025063</name>
</gene>
<keyword evidence="2" id="KW-0347">Helicase</keyword>
<protein>
    <submittedName>
        <fullName evidence="2">ATP-dependent RNA helicase</fullName>
    </submittedName>
</protein>
<dbReference type="Proteomes" id="UP000236291">
    <property type="component" value="Unassembled WGS sequence"/>
</dbReference>
<feature type="compositionally biased region" description="Basic and acidic residues" evidence="1">
    <location>
        <begin position="44"/>
        <end position="58"/>
    </location>
</feature>
<organism evidence="2 3">
    <name type="scientific">Trifolium pratense</name>
    <name type="common">Red clover</name>
    <dbReference type="NCBI Taxonomy" id="57577"/>
    <lineage>
        <taxon>Eukaryota</taxon>
        <taxon>Viridiplantae</taxon>
        <taxon>Streptophyta</taxon>
        <taxon>Embryophyta</taxon>
        <taxon>Tracheophyta</taxon>
        <taxon>Spermatophyta</taxon>
        <taxon>Magnoliopsida</taxon>
        <taxon>eudicotyledons</taxon>
        <taxon>Gunneridae</taxon>
        <taxon>Pentapetalae</taxon>
        <taxon>rosids</taxon>
        <taxon>fabids</taxon>
        <taxon>Fabales</taxon>
        <taxon>Fabaceae</taxon>
        <taxon>Papilionoideae</taxon>
        <taxon>50 kb inversion clade</taxon>
        <taxon>NPAAA clade</taxon>
        <taxon>Hologalegina</taxon>
        <taxon>IRL clade</taxon>
        <taxon>Trifolieae</taxon>
        <taxon>Trifolium</taxon>
    </lineage>
</organism>
<comment type="caution">
    <text evidence="2">The sequence shown here is derived from an EMBL/GenBank/DDBJ whole genome shotgun (WGS) entry which is preliminary data.</text>
</comment>
<feature type="region of interest" description="Disordered" evidence="1">
    <location>
        <begin position="26"/>
        <end position="78"/>
    </location>
</feature>
<name>A0A2K3NFF2_TRIPR</name>
<accession>A0A2K3NFF2</accession>
<evidence type="ECO:0000313" key="3">
    <source>
        <dbReference type="Proteomes" id="UP000236291"/>
    </source>
</evidence>
<keyword evidence="2" id="KW-0067">ATP-binding</keyword>
<reference evidence="2 3" key="2">
    <citation type="journal article" date="2017" name="Front. Plant Sci.">
        <title>Gene Classification and Mining of Molecular Markers Useful in Red Clover (Trifolium pratense) Breeding.</title>
        <authorList>
            <person name="Istvanek J."/>
            <person name="Dluhosova J."/>
            <person name="Dluhos P."/>
            <person name="Patkova L."/>
            <person name="Nedelnik J."/>
            <person name="Repkova J."/>
        </authorList>
    </citation>
    <scope>NUCLEOTIDE SEQUENCE [LARGE SCALE GENOMIC DNA]</scope>
    <source>
        <strain evidence="3">cv. Tatra</strain>
        <tissue evidence="2">Young leaves</tissue>
    </source>
</reference>
<keyword evidence="2" id="KW-0547">Nucleotide-binding</keyword>